<dbReference type="OrthoDB" id="72009at2"/>
<keyword evidence="5" id="KW-1185">Reference proteome</keyword>
<dbReference type="PATRIC" id="fig|1121022.4.peg.2900"/>
<feature type="region of interest" description="Disordered" evidence="3">
    <location>
        <begin position="64"/>
        <end position="87"/>
    </location>
</feature>
<sequence>MTTISSRDFNQDVGKAKRLARHEPVFITDRGRPSHVLMSFEAFRQISGQTESIIDLLAMPDTSELELDTTPSDSSWDRTETLDEGVG</sequence>
<comment type="function">
    <text evidence="2">Antitoxin component of a type II toxin-antitoxin (TA) system.</text>
</comment>
<evidence type="ECO:0000256" key="1">
    <source>
        <dbReference type="ARBA" id="ARBA00009981"/>
    </source>
</evidence>
<protein>
    <recommendedName>
        <fullName evidence="2">Antitoxin</fullName>
    </recommendedName>
</protein>
<proteinExistence type="inferred from homology"/>
<dbReference type="Proteomes" id="UP000017837">
    <property type="component" value="Unassembled WGS sequence"/>
</dbReference>
<evidence type="ECO:0000313" key="4">
    <source>
        <dbReference type="EMBL" id="ESQ89347.1"/>
    </source>
</evidence>
<dbReference type="Gene3D" id="3.40.1620.10">
    <property type="entry name" value="YefM-like domain"/>
    <property type="match status" value="1"/>
</dbReference>
<dbReference type="SUPFAM" id="SSF143120">
    <property type="entry name" value="YefM-like"/>
    <property type="match status" value="1"/>
</dbReference>
<name>V4P5X1_9CAUL</name>
<comment type="similarity">
    <text evidence="1 2">Belongs to the phD/YefM antitoxin family.</text>
</comment>
<reference evidence="4 5" key="1">
    <citation type="journal article" date="2014" name="Nature">
        <title>Sequential evolution of bacterial morphology by co-option of a developmental regulator.</title>
        <authorList>
            <person name="Jiang C."/>
            <person name="Brown P.J."/>
            <person name="Ducret A."/>
            <person name="Brun Y.V."/>
        </authorList>
    </citation>
    <scope>NUCLEOTIDE SEQUENCE [LARGE SCALE GENOMIC DNA]</scope>
    <source>
        <strain evidence="4 5">DSM 16100</strain>
    </source>
</reference>
<dbReference type="STRING" id="1121022.GCA_000376105_02185"/>
<comment type="caution">
    <text evidence="4">The sequence shown here is derived from an EMBL/GenBank/DDBJ whole genome shotgun (WGS) entry which is preliminary data.</text>
</comment>
<dbReference type="RefSeq" id="WP_018081851.1">
    <property type="nucleotide sequence ID" value="NZ_AQWM01000008.1"/>
</dbReference>
<organism evidence="4 5">
    <name type="scientific">Asticcacaulis benevestitus DSM 16100 = ATCC BAA-896</name>
    <dbReference type="NCBI Taxonomy" id="1121022"/>
    <lineage>
        <taxon>Bacteria</taxon>
        <taxon>Pseudomonadati</taxon>
        <taxon>Pseudomonadota</taxon>
        <taxon>Alphaproteobacteria</taxon>
        <taxon>Caulobacterales</taxon>
        <taxon>Caulobacteraceae</taxon>
        <taxon>Asticcacaulis</taxon>
    </lineage>
</organism>
<dbReference type="Pfam" id="PF02604">
    <property type="entry name" value="PhdYeFM_antitox"/>
    <property type="match status" value="1"/>
</dbReference>
<dbReference type="InterPro" id="IPR006442">
    <property type="entry name" value="Antitoxin_Phd/YefM"/>
</dbReference>
<gene>
    <name evidence="4" type="ORF">ABENE_14260</name>
</gene>
<evidence type="ECO:0000256" key="3">
    <source>
        <dbReference type="SAM" id="MobiDB-lite"/>
    </source>
</evidence>
<dbReference type="EMBL" id="AWGB01000030">
    <property type="protein sequence ID" value="ESQ89347.1"/>
    <property type="molecule type" value="Genomic_DNA"/>
</dbReference>
<dbReference type="AlphaFoldDB" id="V4P5X1"/>
<dbReference type="InterPro" id="IPR036165">
    <property type="entry name" value="YefM-like_sf"/>
</dbReference>
<evidence type="ECO:0000313" key="5">
    <source>
        <dbReference type="Proteomes" id="UP000017837"/>
    </source>
</evidence>
<accession>V4P5X1</accession>
<evidence type="ECO:0000256" key="2">
    <source>
        <dbReference type="RuleBase" id="RU362080"/>
    </source>
</evidence>
<dbReference type="eggNOG" id="COG2161">
    <property type="taxonomic scope" value="Bacteria"/>
</dbReference>